<dbReference type="OrthoDB" id="27198at2759"/>
<dbReference type="InParanoid" id="A0A1Y2D7R4"/>
<feature type="domain" description="DCUN1" evidence="3">
    <location>
        <begin position="138"/>
        <end position="343"/>
    </location>
</feature>
<feature type="region of interest" description="Disordered" evidence="2">
    <location>
        <begin position="1"/>
        <end position="108"/>
    </location>
</feature>
<evidence type="ECO:0000256" key="2">
    <source>
        <dbReference type="SAM" id="MobiDB-lite"/>
    </source>
</evidence>
<dbReference type="Pfam" id="PF03556">
    <property type="entry name" value="Cullin_binding"/>
    <property type="match status" value="1"/>
</dbReference>
<dbReference type="GO" id="GO:0032182">
    <property type="term" value="F:ubiquitin-like protein binding"/>
    <property type="evidence" value="ECO:0007669"/>
    <property type="project" value="TreeGrafter"/>
</dbReference>
<sequence>MPPKRKAAATTKAEPAPKKRTTRANNDDDSASSPPKPSTTTKSKAKAKAKKETIIIDSSDAEDSDVMVLDAPQPKASSSKATKSSTKQTKAKKEPAPKKEKARTTKTKVAAPLADPIPEAPPAATKAKASPKKVKPVSWEEGLKEWFSNFEDEDDQGKMGGDGIEKLFEEMDVSMEGVLPFLLAWKLNAKPGTFGSFFLSDMETVFREPKINTTSGLKKYLLDVEKTLYPSSASAKQTNHYGAEGHLRDFYTFLFPYLKDEGQKSLNGEMAVAVWGIVLGPKYAIAKSFVEYASSLGASFKGVSPDVWSQLLEFVQTVGDDLSGWSEEDAWPSTIDSFVEWKQKQDKKAETA</sequence>
<gene>
    <name evidence="4" type="ORF">BCR35DRAFT_310070</name>
</gene>
<evidence type="ECO:0000256" key="1">
    <source>
        <dbReference type="RuleBase" id="RU410713"/>
    </source>
</evidence>
<dbReference type="PANTHER" id="PTHR12281:SF31">
    <property type="entry name" value="DCN1-LIKE PROTEIN 3"/>
    <property type="match status" value="1"/>
</dbReference>
<feature type="compositionally biased region" description="Basic and acidic residues" evidence="2">
    <location>
        <begin position="91"/>
        <end position="103"/>
    </location>
</feature>
<proteinExistence type="predicted"/>
<protein>
    <recommendedName>
        <fullName evidence="1">Defective in cullin neddylation protein</fullName>
    </recommendedName>
</protein>
<dbReference type="GO" id="GO:0097602">
    <property type="term" value="F:cullin family protein binding"/>
    <property type="evidence" value="ECO:0007669"/>
    <property type="project" value="TreeGrafter"/>
</dbReference>
<dbReference type="Gene3D" id="1.10.238.200">
    <property type="entry name" value="Cullin, PONY binding domain"/>
    <property type="match status" value="1"/>
</dbReference>
<comment type="function">
    <text evidence="1">Neddylation of cullins play an essential role in the regulation of SCF-type complexes activity.</text>
</comment>
<dbReference type="EMBL" id="MCGR01000091">
    <property type="protein sequence ID" value="ORY55313.1"/>
    <property type="molecule type" value="Genomic_DNA"/>
</dbReference>
<dbReference type="AlphaFoldDB" id="A0A1Y2D7R4"/>
<reference evidence="4 5" key="1">
    <citation type="submission" date="2016-07" db="EMBL/GenBank/DDBJ databases">
        <title>Pervasive Adenine N6-methylation of Active Genes in Fungi.</title>
        <authorList>
            <consortium name="DOE Joint Genome Institute"/>
            <person name="Mondo S.J."/>
            <person name="Dannebaum R.O."/>
            <person name="Kuo R.C."/>
            <person name="Labutti K."/>
            <person name="Haridas S."/>
            <person name="Kuo A."/>
            <person name="Salamov A."/>
            <person name="Ahrendt S.R."/>
            <person name="Lipzen A."/>
            <person name="Sullivan W."/>
            <person name="Andreopoulos W.B."/>
            <person name="Clum A."/>
            <person name="Lindquist E."/>
            <person name="Daum C."/>
            <person name="Ramamoorthy G.K."/>
            <person name="Gryganskyi A."/>
            <person name="Culley D."/>
            <person name="Magnuson J.K."/>
            <person name="James T.Y."/>
            <person name="O'Malley M.A."/>
            <person name="Stajich J.E."/>
            <person name="Spatafora J.W."/>
            <person name="Visel A."/>
            <person name="Grigoriev I.V."/>
        </authorList>
    </citation>
    <scope>NUCLEOTIDE SEQUENCE [LARGE SCALE GENOMIC DNA]</scope>
    <source>
        <strain evidence="4 5">62-1032</strain>
    </source>
</reference>
<evidence type="ECO:0000259" key="3">
    <source>
        <dbReference type="PROSITE" id="PS51229"/>
    </source>
</evidence>
<dbReference type="FunFam" id="1.10.238.200:FF:000003">
    <property type="entry name" value="DCN1-like protein 3"/>
    <property type="match status" value="1"/>
</dbReference>
<dbReference type="STRING" id="106004.A0A1Y2D7R4"/>
<dbReference type="InterPro" id="IPR014764">
    <property type="entry name" value="DCN-prot"/>
</dbReference>
<feature type="region of interest" description="Disordered" evidence="2">
    <location>
        <begin position="114"/>
        <end position="133"/>
    </location>
</feature>
<dbReference type="PANTHER" id="PTHR12281">
    <property type="entry name" value="RP42 RELATED"/>
    <property type="match status" value="1"/>
</dbReference>
<dbReference type="GO" id="GO:0005886">
    <property type="term" value="C:plasma membrane"/>
    <property type="evidence" value="ECO:0007669"/>
    <property type="project" value="UniProtKB-ARBA"/>
</dbReference>
<dbReference type="GO" id="GO:0000151">
    <property type="term" value="C:ubiquitin ligase complex"/>
    <property type="evidence" value="ECO:0007669"/>
    <property type="project" value="TreeGrafter"/>
</dbReference>
<name>A0A1Y2D7R4_9BASI</name>
<evidence type="ECO:0000313" key="5">
    <source>
        <dbReference type="Proteomes" id="UP000193467"/>
    </source>
</evidence>
<dbReference type="GO" id="GO:0045116">
    <property type="term" value="P:protein neddylation"/>
    <property type="evidence" value="ECO:0007669"/>
    <property type="project" value="TreeGrafter"/>
</dbReference>
<evidence type="ECO:0000313" key="4">
    <source>
        <dbReference type="EMBL" id="ORY55313.1"/>
    </source>
</evidence>
<organism evidence="4 5">
    <name type="scientific">Leucosporidium creatinivorum</name>
    <dbReference type="NCBI Taxonomy" id="106004"/>
    <lineage>
        <taxon>Eukaryota</taxon>
        <taxon>Fungi</taxon>
        <taxon>Dikarya</taxon>
        <taxon>Basidiomycota</taxon>
        <taxon>Pucciniomycotina</taxon>
        <taxon>Microbotryomycetes</taxon>
        <taxon>Leucosporidiales</taxon>
        <taxon>Leucosporidium</taxon>
    </lineage>
</organism>
<keyword evidence="5" id="KW-1185">Reference proteome</keyword>
<dbReference type="PROSITE" id="PS51229">
    <property type="entry name" value="DCUN1"/>
    <property type="match status" value="1"/>
</dbReference>
<accession>A0A1Y2D7R4</accession>
<dbReference type="GO" id="GO:0031624">
    <property type="term" value="F:ubiquitin conjugating enzyme binding"/>
    <property type="evidence" value="ECO:0007669"/>
    <property type="project" value="TreeGrafter"/>
</dbReference>
<feature type="compositionally biased region" description="Low complexity" evidence="2">
    <location>
        <begin position="75"/>
        <end position="88"/>
    </location>
</feature>
<dbReference type="Gene3D" id="1.10.238.10">
    <property type="entry name" value="EF-hand"/>
    <property type="match status" value="1"/>
</dbReference>
<dbReference type="InterPro" id="IPR005176">
    <property type="entry name" value="PONY_dom"/>
</dbReference>
<comment type="caution">
    <text evidence="4">The sequence shown here is derived from an EMBL/GenBank/DDBJ whole genome shotgun (WGS) entry which is preliminary data.</text>
</comment>
<dbReference type="InterPro" id="IPR042460">
    <property type="entry name" value="DCN1-like_PONY"/>
</dbReference>
<dbReference type="Proteomes" id="UP000193467">
    <property type="component" value="Unassembled WGS sequence"/>
</dbReference>